<dbReference type="Proteomes" id="UP000561011">
    <property type="component" value="Unassembled WGS sequence"/>
</dbReference>
<dbReference type="InterPro" id="IPR021517">
    <property type="entry name" value="DUF3180"/>
</dbReference>
<feature type="transmembrane region" description="Helical" evidence="1">
    <location>
        <begin position="35"/>
        <end position="59"/>
    </location>
</feature>
<protein>
    <submittedName>
        <fullName evidence="2">DUF3180 domain-containing protein</fullName>
    </submittedName>
</protein>
<reference evidence="2 3" key="1">
    <citation type="submission" date="2020-07" db="EMBL/GenBank/DDBJ databases">
        <title>MOT database genomes.</title>
        <authorList>
            <person name="Joseph S."/>
            <person name="Aduse-Opoku J."/>
            <person name="Hashim A."/>
            <person name="Wade W."/>
            <person name="Curtis M."/>
        </authorList>
    </citation>
    <scope>NUCLEOTIDE SEQUENCE [LARGE SCALE GENOMIC DNA]</scope>
    <source>
        <strain evidence="2 3">DSM 100099</strain>
    </source>
</reference>
<keyword evidence="1" id="KW-1133">Transmembrane helix</keyword>
<organism evidence="2 3">
    <name type="scientific">Sanguibacter inulinus</name>
    <dbReference type="NCBI Taxonomy" id="60922"/>
    <lineage>
        <taxon>Bacteria</taxon>
        <taxon>Bacillati</taxon>
        <taxon>Actinomycetota</taxon>
        <taxon>Actinomycetes</taxon>
        <taxon>Micrococcales</taxon>
        <taxon>Sanguibacteraceae</taxon>
        <taxon>Sanguibacter</taxon>
    </lineage>
</organism>
<sequence>MGRTRSSTLALVAAATGAVTWGVLSLLDSRGTHLAPVLWVVAPVLVVVAALVLWAASAVRSFLRGRRPSLDPIRAARTAALAKASSLTGALLAGWYAGQALLTLPHLHVEAQQGRAWSAGAAAVAAVVLAVAGLVAERFCELPPPGDGEPTQMREDGAHD</sequence>
<dbReference type="EMBL" id="JACBYE010000045">
    <property type="protein sequence ID" value="NYS94821.1"/>
    <property type="molecule type" value="Genomic_DNA"/>
</dbReference>
<feature type="transmembrane region" description="Helical" evidence="1">
    <location>
        <begin position="117"/>
        <end position="136"/>
    </location>
</feature>
<keyword evidence="1" id="KW-0812">Transmembrane</keyword>
<evidence type="ECO:0000313" key="3">
    <source>
        <dbReference type="Proteomes" id="UP000561011"/>
    </source>
</evidence>
<feature type="transmembrane region" description="Helical" evidence="1">
    <location>
        <begin position="80"/>
        <end position="97"/>
    </location>
</feature>
<proteinExistence type="predicted"/>
<dbReference type="Pfam" id="PF11377">
    <property type="entry name" value="DUF3180"/>
    <property type="match status" value="1"/>
</dbReference>
<gene>
    <name evidence="2" type="ORF">HZZ10_14990</name>
</gene>
<accession>A0A853EWI5</accession>
<dbReference type="RefSeq" id="WP_179914115.1">
    <property type="nucleotide sequence ID" value="NZ_JACBYE010000045.1"/>
</dbReference>
<keyword evidence="3" id="KW-1185">Reference proteome</keyword>
<evidence type="ECO:0000313" key="2">
    <source>
        <dbReference type="EMBL" id="NYS94821.1"/>
    </source>
</evidence>
<evidence type="ECO:0000256" key="1">
    <source>
        <dbReference type="SAM" id="Phobius"/>
    </source>
</evidence>
<name>A0A853EWI5_9MICO</name>
<keyword evidence="1" id="KW-0472">Membrane</keyword>
<dbReference type="AlphaFoldDB" id="A0A853EWI5"/>
<comment type="caution">
    <text evidence="2">The sequence shown here is derived from an EMBL/GenBank/DDBJ whole genome shotgun (WGS) entry which is preliminary data.</text>
</comment>